<name>A0A8J5N4S4_HOMAM</name>
<dbReference type="AlphaFoldDB" id="A0A8J5N4S4"/>
<evidence type="ECO:0000256" key="1">
    <source>
        <dbReference type="ARBA" id="ARBA00004123"/>
    </source>
</evidence>
<protein>
    <submittedName>
        <fullName evidence="6">Elongator complex protein 4-like</fullName>
    </submittedName>
</protein>
<gene>
    <name evidence="6" type="primary">Elp4-L</name>
    <name evidence="6" type="ORF">Hamer_G014626</name>
</gene>
<dbReference type="GO" id="GO:0008023">
    <property type="term" value="C:transcription elongation factor complex"/>
    <property type="evidence" value="ECO:0007669"/>
    <property type="project" value="TreeGrafter"/>
</dbReference>
<accession>A0A8J5N4S4</accession>
<sequence>MSGPGVVSSFQKKGKTKVVSIPGTRPSIHNSQLLLSCGIPSLDYLIGGGLPVGSIILIEQDRYDVYSKLFLKYFLAEGVMNNHMLTLASLDVPPQAITSDLPAPTDTEPEEVSAASKQMTIAWRYQSKTSQPKTSVGNRFGHNYDLTKSMGTELTSNIDMALWDGSELEEGRGMLKNKNYWSLLQVIKKRIESSNLATSSNKAKTNVLRLGLHSVGSPLWGSEFGYQEKDHKWQSLTTFLFMLRALVRTSFSVCMVTVPAHLFTDPALLLRLQALADFVVRLESFQGSEKETNPVFKDYHGLFHIVKLAAINSLVPPILDSTDWVFKLKRRKLTIERLHLPPELSETVNRNQEDPLNKPIGLSCIGGNLPKNLDF</sequence>
<evidence type="ECO:0000256" key="5">
    <source>
        <dbReference type="ARBA" id="ARBA00023242"/>
    </source>
</evidence>
<dbReference type="FunFam" id="3.40.50.300:FF:003211">
    <property type="entry name" value="Elongator complex protein, putative"/>
    <property type="match status" value="1"/>
</dbReference>
<dbReference type="EMBL" id="JAHLQT010010116">
    <property type="protein sequence ID" value="KAG7173300.1"/>
    <property type="molecule type" value="Genomic_DNA"/>
</dbReference>
<evidence type="ECO:0000256" key="2">
    <source>
        <dbReference type="ARBA" id="ARBA00004496"/>
    </source>
</evidence>
<dbReference type="PANTHER" id="PTHR12896">
    <property type="entry name" value="PAX6 NEIGHBOR PROTEIN PAXNEB"/>
    <property type="match status" value="1"/>
</dbReference>
<dbReference type="OrthoDB" id="289162at2759"/>
<comment type="subcellular location">
    <subcellularLocation>
        <location evidence="2">Cytoplasm</location>
    </subcellularLocation>
    <subcellularLocation>
        <location evidence="1">Nucleus</location>
    </subcellularLocation>
</comment>
<keyword evidence="7" id="KW-1185">Reference proteome</keyword>
<keyword evidence="4" id="KW-0819">tRNA processing</keyword>
<reference evidence="6" key="1">
    <citation type="journal article" date="2021" name="Sci. Adv.">
        <title>The American lobster genome reveals insights on longevity, neural, and immune adaptations.</title>
        <authorList>
            <person name="Polinski J.M."/>
            <person name="Zimin A.V."/>
            <person name="Clark K.F."/>
            <person name="Kohn A.B."/>
            <person name="Sadowski N."/>
            <person name="Timp W."/>
            <person name="Ptitsyn A."/>
            <person name="Khanna P."/>
            <person name="Romanova D.Y."/>
            <person name="Williams P."/>
            <person name="Greenwood S.J."/>
            <person name="Moroz L.L."/>
            <person name="Walt D.R."/>
            <person name="Bodnar A.G."/>
        </authorList>
    </citation>
    <scope>NUCLEOTIDE SEQUENCE</scope>
    <source>
        <strain evidence="6">GMGI-L3</strain>
    </source>
</reference>
<keyword evidence="3" id="KW-0963">Cytoplasm</keyword>
<dbReference type="PANTHER" id="PTHR12896:SF1">
    <property type="entry name" value="ELONGATOR COMPLEX PROTEIN 4"/>
    <property type="match status" value="1"/>
</dbReference>
<keyword evidence="5" id="KW-0539">Nucleus</keyword>
<proteinExistence type="predicted"/>
<dbReference type="Proteomes" id="UP000747542">
    <property type="component" value="Unassembled WGS sequence"/>
</dbReference>
<dbReference type="GO" id="GO:0005737">
    <property type="term" value="C:cytoplasm"/>
    <property type="evidence" value="ECO:0007669"/>
    <property type="project" value="UniProtKB-SubCell"/>
</dbReference>
<evidence type="ECO:0000256" key="3">
    <source>
        <dbReference type="ARBA" id="ARBA00022490"/>
    </source>
</evidence>
<dbReference type="CDD" id="cd19494">
    <property type="entry name" value="Elp4"/>
    <property type="match status" value="1"/>
</dbReference>
<dbReference type="GO" id="GO:0033588">
    <property type="term" value="C:elongator holoenzyme complex"/>
    <property type="evidence" value="ECO:0007669"/>
    <property type="project" value="InterPro"/>
</dbReference>
<organism evidence="6 7">
    <name type="scientific">Homarus americanus</name>
    <name type="common">American lobster</name>
    <dbReference type="NCBI Taxonomy" id="6706"/>
    <lineage>
        <taxon>Eukaryota</taxon>
        <taxon>Metazoa</taxon>
        <taxon>Ecdysozoa</taxon>
        <taxon>Arthropoda</taxon>
        <taxon>Crustacea</taxon>
        <taxon>Multicrustacea</taxon>
        <taxon>Malacostraca</taxon>
        <taxon>Eumalacostraca</taxon>
        <taxon>Eucarida</taxon>
        <taxon>Decapoda</taxon>
        <taxon>Pleocyemata</taxon>
        <taxon>Astacidea</taxon>
        <taxon>Nephropoidea</taxon>
        <taxon>Nephropidae</taxon>
        <taxon>Homarus</taxon>
    </lineage>
</organism>
<evidence type="ECO:0000313" key="7">
    <source>
        <dbReference type="Proteomes" id="UP000747542"/>
    </source>
</evidence>
<dbReference type="GO" id="GO:0002098">
    <property type="term" value="P:tRNA wobble uridine modification"/>
    <property type="evidence" value="ECO:0007669"/>
    <property type="project" value="InterPro"/>
</dbReference>
<evidence type="ECO:0000313" key="6">
    <source>
        <dbReference type="EMBL" id="KAG7173300.1"/>
    </source>
</evidence>
<dbReference type="Pfam" id="PF05625">
    <property type="entry name" value="PAXNEB"/>
    <property type="match status" value="1"/>
</dbReference>
<dbReference type="InterPro" id="IPR008728">
    <property type="entry name" value="Elongator_complex_protein_4"/>
</dbReference>
<comment type="caution">
    <text evidence="6">The sequence shown here is derived from an EMBL/GenBank/DDBJ whole genome shotgun (WGS) entry which is preliminary data.</text>
</comment>
<evidence type="ECO:0000256" key="4">
    <source>
        <dbReference type="ARBA" id="ARBA00022694"/>
    </source>
</evidence>